<reference evidence="2" key="2">
    <citation type="submission" date="2020-05" db="UniProtKB">
        <authorList>
            <consortium name="EnsemblMetazoa"/>
        </authorList>
    </citation>
    <scope>IDENTIFICATION</scope>
    <source>
        <strain evidence="2">FAR1</strain>
    </source>
</reference>
<accession>A0A182QLJ8</accession>
<sequence length="197" mass="21795">MSNTPVPNRSFSSASGFVVRRRLSSTPSDSSSIRYVRLSMSRCSHSSTNCCTGPSSPPSSAGSTDLGKYRCSDSKLEPCDMIWVWEATKRQVEVEQVAAGRVAEVDDGGLPADHHLIVVPQQQVPDHGEHLQDVREVARVPIERVASDEDDLRIVGIDRFRQRHGHPEDAANGTHTTTMNDDLFPNFIIILRNESTR</sequence>
<dbReference type="EMBL" id="AXCN02001683">
    <property type="status" value="NOT_ANNOTATED_CDS"/>
    <property type="molecule type" value="Genomic_DNA"/>
</dbReference>
<name>A0A182QLJ8_9DIPT</name>
<evidence type="ECO:0000313" key="2">
    <source>
        <dbReference type="EnsemblMetazoa" id="AFAF012641-PA"/>
    </source>
</evidence>
<protein>
    <submittedName>
        <fullName evidence="2">Uncharacterized protein</fullName>
    </submittedName>
</protein>
<organism evidence="2 3">
    <name type="scientific">Anopheles farauti</name>
    <dbReference type="NCBI Taxonomy" id="69004"/>
    <lineage>
        <taxon>Eukaryota</taxon>
        <taxon>Metazoa</taxon>
        <taxon>Ecdysozoa</taxon>
        <taxon>Arthropoda</taxon>
        <taxon>Hexapoda</taxon>
        <taxon>Insecta</taxon>
        <taxon>Pterygota</taxon>
        <taxon>Neoptera</taxon>
        <taxon>Endopterygota</taxon>
        <taxon>Diptera</taxon>
        <taxon>Nematocera</taxon>
        <taxon>Culicoidea</taxon>
        <taxon>Culicidae</taxon>
        <taxon>Anophelinae</taxon>
        <taxon>Anopheles</taxon>
    </lineage>
</organism>
<evidence type="ECO:0000256" key="1">
    <source>
        <dbReference type="SAM" id="MobiDB-lite"/>
    </source>
</evidence>
<feature type="compositionally biased region" description="Low complexity" evidence="1">
    <location>
        <begin position="46"/>
        <end position="64"/>
    </location>
</feature>
<dbReference type="EMBL" id="AXCN02001682">
    <property type="status" value="NOT_ANNOTATED_CDS"/>
    <property type="molecule type" value="Genomic_DNA"/>
</dbReference>
<dbReference type="EnsemblMetazoa" id="AFAF012641-RA">
    <property type="protein sequence ID" value="AFAF012641-PA"/>
    <property type="gene ID" value="AFAF012641"/>
</dbReference>
<keyword evidence="3" id="KW-1185">Reference proteome</keyword>
<dbReference type="Proteomes" id="UP000075886">
    <property type="component" value="Unassembled WGS sequence"/>
</dbReference>
<feature type="region of interest" description="Disordered" evidence="1">
    <location>
        <begin position="46"/>
        <end position="67"/>
    </location>
</feature>
<dbReference type="AlphaFoldDB" id="A0A182QLJ8"/>
<evidence type="ECO:0000313" key="3">
    <source>
        <dbReference type="Proteomes" id="UP000075886"/>
    </source>
</evidence>
<reference evidence="3" key="1">
    <citation type="submission" date="2014-01" db="EMBL/GenBank/DDBJ databases">
        <title>The Genome Sequence of Anopheles farauti FAR1 (V2).</title>
        <authorList>
            <consortium name="The Broad Institute Genomics Platform"/>
            <person name="Neafsey D.E."/>
            <person name="Besansky N."/>
            <person name="Howell P."/>
            <person name="Walton C."/>
            <person name="Young S.K."/>
            <person name="Zeng Q."/>
            <person name="Gargeya S."/>
            <person name="Fitzgerald M."/>
            <person name="Haas B."/>
            <person name="Abouelleil A."/>
            <person name="Allen A.W."/>
            <person name="Alvarado L."/>
            <person name="Arachchi H.M."/>
            <person name="Berlin A.M."/>
            <person name="Chapman S.B."/>
            <person name="Gainer-Dewar J."/>
            <person name="Goldberg J."/>
            <person name="Griggs A."/>
            <person name="Gujja S."/>
            <person name="Hansen M."/>
            <person name="Howarth C."/>
            <person name="Imamovic A."/>
            <person name="Ireland A."/>
            <person name="Larimer J."/>
            <person name="McCowan C."/>
            <person name="Murphy C."/>
            <person name="Pearson M."/>
            <person name="Poon T.W."/>
            <person name="Priest M."/>
            <person name="Roberts A."/>
            <person name="Saif S."/>
            <person name="Shea T."/>
            <person name="Sisk P."/>
            <person name="Sykes S."/>
            <person name="Wortman J."/>
            <person name="Nusbaum C."/>
            <person name="Birren B."/>
        </authorList>
    </citation>
    <scope>NUCLEOTIDE SEQUENCE [LARGE SCALE GENOMIC DNA]</scope>
    <source>
        <strain evidence="3">FAR1</strain>
    </source>
</reference>
<dbReference type="VEuPathDB" id="VectorBase:AFAF012641"/>
<proteinExistence type="predicted"/>